<name>A0A5C3N4D8_9AGAM</name>
<evidence type="ECO:0000313" key="7">
    <source>
        <dbReference type="Proteomes" id="UP000305948"/>
    </source>
</evidence>
<sequence length="449" mass="52106">MTETLDRIYNILMKRGPVSKEEYQEVPDLFRRMRTLLRIYYNVRMGEKKPAEYKYCDAQNVNDIGLKLHEAGLFLQLTPARLRALLDTAPDMETFILDEPLDVGKYRAYAAERDALFNSDADIDIEERERILEEYDISGSDQAGYQMMFFIADVCVTLVTIPVKDKKDKVRAEKAMRRLIEWSTVKMYRDAFGDALTDAMSPLYKRNKYLVKFCQAGGIGALIGDWVESTFADSLCADALEGLPNEAWNRQTPQSLDVVTRELSAKIEREGSDITQTRLWANMMHQIYSRYGLAPFERAASRISKNHIIFFYFIHRRASKRQQKLVSVDDWVKLLRKYVNVPDATRRRHNWTILSTPDRWECLDGLGYGCSFENCPEKTELVKISQKRVRGQRDPEAEDRLFKFGALSKAWWGRCKHVTYCGKECQAADWPKHKRICASECAKNKTEDI</sequence>
<dbReference type="SUPFAM" id="SSF144232">
    <property type="entry name" value="HIT/MYND zinc finger-like"/>
    <property type="match status" value="1"/>
</dbReference>
<dbReference type="PROSITE" id="PS50865">
    <property type="entry name" value="ZF_MYND_2"/>
    <property type="match status" value="1"/>
</dbReference>
<evidence type="ECO:0000256" key="2">
    <source>
        <dbReference type="ARBA" id="ARBA00022771"/>
    </source>
</evidence>
<feature type="domain" description="MYND-type" evidence="5">
    <location>
        <begin position="413"/>
        <end position="437"/>
    </location>
</feature>
<keyword evidence="7" id="KW-1185">Reference proteome</keyword>
<evidence type="ECO:0000256" key="1">
    <source>
        <dbReference type="ARBA" id="ARBA00022723"/>
    </source>
</evidence>
<evidence type="ECO:0000256" key="3">
    <source>
        <dbReference type="ARBA" id="ARBA00022833"/>
    </source>
</evidence>
<gene>
    <name evidence="6" type="ORF">OE88DRAFT_1630807</name>
</gene>
<evidence type="ECO:0000259" key="5">
    <source>
        <dbReference type="PROSITE" id="PS50865"/>
    </source>
</evidence>
<evidence type="ECO:0000313" key="6">
    <source>
        <dbReference type="EMBL" id="TFK50998.1"/>
    </source>
</evidence>
<accession>A0A5C3N4D8</accession>
<keyword evidence="3" id="KW-0862">Zinc</keyword>
<dbReference type="GO" id="GO:0008270">
    <property type="term" value="F:zinc ion binding"/>
    <property type="evidence" value="ECO:0007669"/>
    <property type="project" value="UniProtKB-KW"/>
</dbReference>
<protein>
    <recommendedName>
        <fullName evidence="5">MYND-type domain-containing protein</fullName>
    </recommendedName>
</protein>
<dbReference type="OrthoDB" id="10257049at2759"/>
<dbReference type="Gene3D" id="6.10.140.2220">
    <property type="match status" value="1"/>
</dbReference>
<evidence type="ECO:0000256" key="4">
    <source>
        <dbReference type="PROSITE-ProRule" id="PRU00134"/>
    </source>
</evidence>
<dbReference type="EMBL" id="ML213512">
    <property type="protein sequence ID" value="TFK50998.1"/>
    <property type="molecule type" value="Genomic_DNA"/>
</dbReference>
<keyword evidence="1" id="KW-0479">Metal-binding</keyword>
<reference evidence="6 7" key="1">
    <citation type="journal article" date="2019" name="Nat. Ecol. Evol.">
        <title>Megaphylogeny resolves global patterns of mushroom evolution.</title>
        <authorList>
            <person name="Varga T."/>
            <person name="Krizsan K."/>
            <person name="Foldi C."/>
            <person name="Dima B."/>
            <person name="Sanchez-Garcia M."/>
            <person name="Sanchez-Ramirez S."/>
            <person name="Szollosi G.J."/>
            <person name="Szarkandi J.G."/>
            <person name="Papp V."/>
            <person name="Albert L."/>
            <person name="Andreopoulos W."/>
            <person name="Angelini C."/>
            <person name="Antonin V."/>
            <person name="Barry K.W."/>
            <person name="Bougher N.L."/>
            <person name="Buchanan P."/>
            <person name="Buyck B."/>
            <person name="Bense V."/>
            <person name="Catcheside P."/>
            <person name="Chovatia M."/>
            <person name="Cooper J."/>
            <person name="Damon W."/>
            <person name="Desjardin D."/>
            <person name="Finy P."/>
            <person name="Geml J."/>
            <person name="Haridas S."/>
            <person name="Hughes K."/>
            <person name="Justo A."/>
            <person name="Karasinski D."/>
            <person name="Kautmanova I."/>
            <person name="Kiss B."/>
            <person name="Kocsube S."/>
            <person name="Kotiranta H."/>
            <person name="LaButti K.M."/>
            <person name="Lechner B.E."/>
            <person name="Liimatainen K."/>
            <person name="Lipzen A."/>
            <person name="Lukacs Z."/>
            <person name="Mihaltcheva S."/>
            <person name="Morgado L.N."/>
            <person name="Niskanen T."/>
            <person name="Noordeloos M.E."/>
            <person name="Ohm R.A."/>
            <person name="Ortiz-Santana B."/>
            <person name="Ovrebo C."/>
            <person name="Racz N."/>
            <person name="Riley R."/>
            <person name="Savchenko A."/>
            <person name="Shiryaev A."/>
            <person name="Soop K."/>
            <person name="Spirin V."/>
            <person name="Szebenyi C."/>
            <person name="Tomsovsky M."/>
            <person name="Tulloss R.E."/>
            <person name="Uehling J."/>
            <person name="Grigoriev I.V."/>
            <person name="Vagvolgyi C."/>
            <person name="Papp T."/>
            <person name="Martin F.M."/>
            <person name="Miettinen O."/>
            <person name="Hibbett D.S."/>
            <person name="Nagy L.G."/>
        </authorList>
    </citation>
    <scope>NUCLEOTIDE SEQUENCE [LARGE SCALE GENOMIC DNA]</scope>
    <source>
        <strain evidence="6 7">OMC1185</strain>
    </source>
</reference>
<organism evidence="6 7">
    <name type="scientific">Heliocybe sulcata</name>
    <dbReference type="NCBI Taxonomy" id="5364"/>
    <lineage>
        <taxon>Eukaryota</taxon>
        <taxon>Fungi</taxon>
        <taxon>Dikarya</taxon>
        <taxon>Basidiomycota</taxon>
        <taxon>Agaricomycotina</taxon>
        <taxon>Agaricomycetes</taxon>
        <taxon>Gloeophyllales</taxon>
        <taxon>Gloeophyllaceae</taxon>
        <taxon>Heliocybe</taxon>
    </lineage>
</organism>
<dbReference type="Pfam" id="PF01753">
    <property type="entry name" value="zf-MYND"/>
    <property type="match status" value="1"/>
</dbReference>
<dbReference type="Proteomes" id="UP000305948">
    <property type="component" value="Unassembled WGS sequence"/>
</dbReference>
<keyword evidence="2 4" id="KW-0863">Zinc-finger</keyword>
<proteinExistence type="predicted"/>
<dbReference type="AlphaFoldDB" id="A0A5C3N4D8"/>
<dbReference type="InterPro" id="IPR002893">
    <property type="entry name" value="Znf_MYND"/>
</dbReference>